<dbReference type="RefSeq" id="WP_143012094.1">
    <property type="nucleotide sequence ID" value="NZ_FNAQ01000005.1"/>
</dbReference>
<name>A0A1G7B4C9_9BACT</name>
<proteinExistence type="predicted"/>
<evidence type="ECO:0000313" key="2">
    <source>
        <dbReference type="Proteomes" id="UP000243205"/>
    </source>
</evidence>
<sequence length="197" mass="22022">MRTGIYGNVQSGRIGVVLVCLLLLTALAGCSRLLPRSQEVTRSKWHSFEQIKAAYDQIVPGSSLADLAAMGFDLEKTPNLQLLNATELAVLFQSTPSEALPAELQGCLNQPDACRACVYDLQRLHSRRVGNFWADFFNFHRKTAVSGWRFKMLLVLHRDQVVYRLWSGTAAIATCREERNPLGPLQSSGDRLLRLAY</sequence>
<evidence type="ECO:0000313" key="1">
    <source>
        <dbReference type="EMBL" id="SDE21949.1"/>
    </source>
</evidence>
<dbReference type="AlphaFoldDB" id="A0A1G7B4C9"/>
<dbReference type="EMBL" id="FNAQ01000005">
    <property type="protein sequence ID" value="SDE21949.1"/>
    <property type="molecule type" value="Genomic_DNA"/>
</dbReference>
<keyword evidence="2" id="KW-1185">Reference proteome</keyword>
<dbReference type="Proteomes" id="UP000243205">
    <property type="component" value="Unassembled WGS sequence"/>
</dbReference>
<dbReference type="OrthoDB" id="6979445at2"/>
<accession>A0A1G7B4C9</accession>
<gene>
    <name evidence="1" type="ORF">SAMN05661003_10561</name>
</gene>
<organism evidence="1 2">
    <name type="scientific">Desulfuromonas thiophila</name>
    <dbReference type="NCBI Taxonomy" id="57664"/>
    <lineage>
        <taxon>Bacteria</taxon>
        <taxon>Pseudomonadati</taxon>
        <taxon>Thermodesulfobacteriota</taxon>
        <taxon>Desulfuromonadia</taxon>
        <taxon>Desulfuromonadales</taxon>
        <taxon>Desulfuromonadaceae</taxon>
        <taxon>Desulfuromonas</taxon>
    </lineage>
</organism>
<dbReference type="PROSITE" id="PS51257">
    <property type="entry name" value="PROKAR_LIPOPROTEIN"/>
    <property type="match status" value="1"/>
</dbReference>
<reference evidence="2" key="1">
    <citation type="submission" date="2016-10" db="EMBL/GenBank/DDBJ databases">
        <authorList>
            <person name="Varghese N."/>
            <person name="Submissions S."/>
        </authorList>
    </citation>
    <scope>NUCLEOTIDE SEQUENCE [LARGE SCALE GENOMIC DNA]</scope>
    <source>
        <strain evidence="2">DSM 8987</strain>
    </source>
</reference>
<protein>
    <submittedName>
        <fullName evidence="1">Uncharacterized protein</fullName>
    </submittedName>
</protein>
<dbReference type="STRING" id="57664.SAMN05661003_10561"/>